<evidence type="ECO:0000256" key="1">
    <source>
        <dbReference type="SAM" id="MobiDB-lite"/>
    </source>
</evidence>
<reference evidence="2" key="1">
    <citation type="submission" date="2020-06" db="EMBL/GenBank/DDBJ databases">
        <authorList>
            <person name="Li T."/>
            <person name="Hu X."/>
            <person name="Zhang T."/>
            <person name="Song X."/>
            <person name="Zhang H."/>
            <person name="Dai N."/>
            <person name="Sheng W."/>
            <person name="Hou X."/>
            <person name="Wei L."/>
        </authorList>
    </citation>
    <scope>NUCLEOTIDE SEQUENCE</scope>
    <source>
        <strain evidence="2">G01</strain>
        <tissue evidence="2">Leaf</tissue>
    </source>
</reference>
<feature type="region of interest" description="Disordered" evidence="1">
    <location>
        <begin position="84"/>
        <end position="107"/>
    </location>
</feature>
<proteinExistence type="predicted"/>
<dbReference type="PANTHER" id="PTHR34538">
    <property type="entry name" value="EXPRESSED PROTEIN"/>
    <property type="match status" value="1"/>
</dbReference>
<sequence length="107" mass="12334">MKISKIMSLKKIQMFKWGKAFLPRGSTAALVNSVQRETTETCRHGSYAAWLLLWRFRSQWKRLLSKQSNKTRYNYDAQSYSQNFDNGCSDDNPSPLAPRTSSGIHIT</sequence>
<name>A0AAW2KE76_9LAMI</name>
<evidence type="ECO:0000313" key="2">
    <source>
        <dbReference type="EMBL" id="KAL0304981.1"/>
    </source>
</evidence>
<reference evidence="2" key="2">
    <citation type="journal article" date="2024" name="Plant">
        <title>Genomic evolution and insights into agronomic trait innovations of Sesamum species.</title>
        <authorList>
            <person name="Miao H."/>
            <person name="Wang L."/>
            <person name="Qu L."/>
            <person name="Liu H."/>
            <person name="Sun Y."/>
            <person name="Le M."/>
            <person name="Wang Q."/>
            <person name="Wei S."/>
            <person name="Zheng Y."/>
            <person name="Lin W."/>
            <person name="Duan Y."/>
            <person name="Cao H."/>
            <person name="Xiong S."/>
            <person name="Wang X."/>
            <person name="Wei L."/>
            <person name="Li C."/>
            <person name="Ma Q."/>
            <person name="Ju M."/>
            <person name="Zhao R."/>
            <person name="Li G."/>
            <person name="Mu C."/>
            <person name="Tian Q."/>
            <person name="Mei H."/>
            <person name="Zhang T."/>
            <person name="Gao T."/>
            <person name="Zhang H."/>
        </authorList>
    </citation>
    <scope>NUCLEOTIDE SEQUENCE</scope>
    <source>
        <strain evidence="2">G01</strain>
    </source>
</reference>
<gene>
    <name evidence="2" type="ORF">Sangu_3057900</name>
</gene>
<dbReference type="EMBL" id="JACGWK010000160">
    <property type="protein sequence ID" value="KAL0304981.1"/>
    <property type="molecule type" value="Genomic_DNA"/>
</dbReference>
<protein>
    <submittedName>
        <fullName evidence="2">Uncharacterized protein</fullName>
    </submittedName>
</protein>
<organism evidence="2">
    <name type="scientific">Sesamum angustifolium</name>
    <dbReference type="NCBI Taxonomy" id="2727405"/>
    <lineage>
        <taxon>Eukaryota</taxon>
        <taxon>Viridiplantae</taxon>
        <taxon>Streptophyta</taxon>
        <taxon>Embryophyta</taxon>
        <taxon>Tracheophyta</taxon>
        <taxon>Spermatophyta</taxon>
        <taxon>Magnoliopsida</taxon>
        <taxon>eudicotyledons</taxon>
        <taxon>Gunneridae</taxon>
        <taxon>Pentapetalae</taxon>
        <taxon>asterids</taxon>
        <taxon>lamiids</taxon>
        <taxon>Lamiales</taxon>
        <taxon>Pedaliaceae</taxon>
        <taxon>Sesamum</taxon>
    </lineage>
</organism>
<comment type="caution">
    <text evidence="2">The sequence shown here is derived from an EMBL/GenBank/DDBJ whole genome shotgun (WGS) entry which is preliminary data.</text>
</comment>
<dbReference type="PANTHER" id="PTHR34538:SF4">
    <property type="entry name" value="EXPRESSED PROTEIN"/>
    <property type="match status" value="1"/>
</dbReference>
<accession>A0AAW2KE76</accession>
<dbReference type="AlphaFoldDB" id="A0AAW2KE76"/>